<dbReference type="EMBL" id="AK305431">
    <property type="protein sequence ID" value="BAK62425.1"/>
    <property type="molecule type" value="mRNA"/>
</dbReference>
<name>G2HFB7_PANTR</name>
<evidence type="ECO:0000313" key="2">
    <source>
        <dbReference type="EMBL" id="BAK62425.1"/>
    </source>
</evidence>
<reference evidence="2" key="1">
    <citation type="journal article" date="2011" name="Funct. Integr. Genomics">
        <title>Major chimpanzee-specific structural changes in sperm development-associated genes.</title>
        <authorList>
            <person name="Kim R.N."/>
            <person name="Kim D.W."/>
            <person name="Choi S.H."/>
            <person name="Chae S.H."/>
            <person name="Nam S.H."/>
            <person name="Kim D.W."/>
            <person name="Kim A."/>
            <person name="Kang A."/>
            <person name="Park K.H."/>
            <person name="Lee Y.S."/>
            <person name="Hirai M."/>
            <person name="Suzuki Y."/>
            <person name="Sugano S."/>
            <person name="Hashimoto K."/>
            <person name="Kim D.S."/>
            <person name="Park H.S."/>
        </authorList>
    </citation>
    <scope>NUCLEOTIDE SEQUENCE</scope>
    <source>
        <tissue evidence="2">Testis</tissue>
    </source>
</reference>
<protein>
    <submittedName>
        <fullName evidence="2">Uncharacterized protein</fullName>
    </submittedName>
</protein>
<sequence>MLILGWGGGGASSYVRNLTEITMLEEAQVNHMETLYRGSCSKNPQLIQPSQPRGCSQALNPSDIHSATY</sequence>
<proteinExistence type="evidence at transcript level"/>
<organism evidence="2">
    <name type="scientific">Pan troglodytes</name>
    <name type="common">Chimpanzee</name>
    <dbReference type="NCBI Taxonomy" id="9598"/>
    <lineage>
        <taxon>Eukaryota</taxon>
        <taxon>Metazoa</taxon>
        <taxon>Chordata</taxon>
        <taxon>Craniata</taxon>
        <taxon>Vertebrata</taxon>
        <taxon>Euteleostomi</taxon>
        <taxon>Mammalia</taxon>
        <taxon>Eutheria</taxon>
        <taxon>Euarchontoglires</taxon>
        <taxon>Primates</taxon>
        <taxon>Haplorrhini</taxon>
        <taxon>Catarrhini</taxon>
        <taxon>Hominidae</taxon>
        <taxon>Pan</taxon>
    </lineage>
</organism>
<evidence type="ECO:0000256" key="1">
    <source>
        <dbReference type="SAM" id="MobiDB-lite"/>
    </source>
</evidence>
<dbReference type="AlphaFoldDB" id="G2HFB7"/>
<accession>G2HFB7</accession>
<feature type="region of interest" description="Disordered" evidence="1">
    <location>
        <begin position="43"/>
        <end position="69"/>
    </location>
</feature>